<evidence type="ECO:0000313" key="2">
    <source>
        <dbReference type="Proteomes" id="UP001232725"/>
    </source>
</evidence>
<dbReference type="EMBL" id="JAVALS010000002">
    <property type="protein sequence ID" value="MDP5226544.1"/>
    <property type="molecule type" value="Genomic_DNA"/>
</dbReference>
<protein>
    <submittedName>
        <fullName evidence="1">Uncharacterized protein</fullName>
    </submittedName>
</protein>
<dbReference type="Proteomes" id="UP001232725">
    <property type="component" value="Unassembled WGS sequence"/>
</dbReference>
<name>A0ABT9ILR6_9MICC</name>
<evidence type="ECO:0000313" key="1">
    <source>
        <dbReference type="EMBL" id="MDP5226544.1"/>
    </source>
</evidence>
<comment type="caution">
    <text evidence="1">The sequence shown here is derived from an EMBL/GenBank/DDBJ whole genome shotgun (WGS) entry which is preliminary data.</text>
</comment>
<gene>
    <name evidence="1" type="ORF">Q9R02_05180</name>
</gene>
<reference evidence="1 2" key="1">
    <citation type="submission" date="2023-08" db="EMBL/GenBank/DDBJ databases">
        <title>Arthrobacter horti sp. nov., isolated from forest soil.</title>
        <authorList>
            <person name="Park M."/>
        </authorList>
    </citation>
    <scope>NUCLEOTIDE SEQUENCE [LARGE SCALE GENOMIC DNA]</scope>
    <source>
        <strain evidence="1 2">YJM1</strain>
    </source>
</reference>
<keyword evidence="2" id="KW-1185">Reference proteome</keyword>
<accession>A0ABT9ILR6</accession>
<proteinExistence type="predicted"/>
<organism evidence="1 2">
    <name type="scientific">Arthrobacter horti</name>
    <dbReference type="NCBI Taxonomy" id="3068273"/>
    <lineage>
        <taxon>Bacteria</taxon>
        <taxon>Bacillati</taxon>
        <taxon>Actinomycetota</taxon>
        <taxon>Actinomycetes</taxon>
        <taxon>Micrococcales</taxon>
        <taxon>Micrococcaceae</taxon>
        <taxon>Arthrobacter</taxon>
    </lineage>
</organism>
<sequence length="249" mass="29164">MDLFQQAFGYDCVDEGFVQGTLGPRASDRISIVLGYDDVWPFNESRIASWSDDQLFDVIEFLYDHVSKGDRIGGYLHTFNDCGWHYRKFDAEQGRSEYRGRVNEILSRVEDGFELTAGGQIMRLAPEGLEPLLLEDARNLGESNQDHVRSAIHKFRSRASSSTQRRDAVRDLADVLENIRPDVKEYLFSEDERALFEIANKFWIRHNKPGERREYDHEAWWTWLFYLYLDSISLVDHLKEKSDRLDARD</sequence>